<dbReference type="Gramene" id="KOM55394">
    <property type="protein sequence ID" value="KOM55394"/>
    <property type="gene ID" value="LR48_Vigan10g128600"/>
</dbReference>
<protein>
    <submittedName>
        <fullName evidence="1">Uncharacterized protein</fullName>
    </submittedName>
</protein>
<dbReference type="EMBL" id="CM003380">
    <property type="protein sequence ID" value="KOM55394.1"/>
    <property type="molecule type" value="Genomic_DNA"/>
</dbReference>
<sequence>MDDNSPRLLYVLDGTRMMLVARGIVFSATTIVLGMELSEDEVKRGFDLPIYLHRQDVTKLVSGREKLNITLIQLWMMYMFAVSNNLRYNDVYGFIDSQVTYEANKFDDIQTYLTSNFARGKEIHFIPYISGRSTANSKKLAWLTLKLACIPLIGVLLGRASSIRRRVTAASAGAASAGVASAGASSAGAASAGAAS</sequence>
<name>A0A0L9VKZ3_PHAAN</name>
<reference evidence="2" key="1">
    <citation type="journal article" date="2015" name="Proc. Natl. Acad. Sci. U.S.A.">
        <title>Genome sequencing of adzuki bean (Vigna angularis) provides insight into high starch and low fat accumulation and domestication.</title>
        <authorList>
            <person name="Yang K."/>
            <person name="Tian Z."/>
            <person name="Chen C."/>
            <person name="Luo L."/>
            <person name="Zhao B."/>
            <person name="Wang Z."/>
            <person name="Yu L."/>
            <person name="Li Y."/>
            <person name="Sun Y."/>
            <person name="Li W."/>
            <person name="Chen Y."/>
            <person name="Li Y."/>
            <person name="Zhang Y."/>
            <person name="Ai D."/>
            <person name="Zhao J."/>
            <person name="Shang C."/>
            <person name="Ma Y."/>
            <person name="Wu B."/>
            <person name="Wang M."/>
            <person name="Gao L."/>
            <person name="Sun D."/>
            <person name="Zhang P."/>
            <person name="Guo F."/>
            <person name="Wang W."/>
            <person name="Li Y."/>
            <person name="Wang J."/>
            <person name="Varshney R.K."/>
            <person name="Wang J."/>
            <person name="Ling H.Q."/>
            <person name="Wan P."/>
        </authorList>
    </citation>
    <scope>NUCLEOTIDE SEQUENCE</scope>
    <source>
        <strain evidence="2">cv. Jingnong 6</strain>
    </source>
</reference>
<accession>A0A0L9VKZ3</accession>
<evidence type="ECO:0000313" key="2">
    <source>
        <dbReference type="Proteomes" id="UP000053144"/>
    </source>
</evidence>
<evidence type="ECO:0000313" key="1">
    <source>
        <dbReference type="EMBL" id="KOM55394.1"/>
    </source>
</evidence>
<proteinExistence type="predicted"/>
<organism evidence="1 2">
    <name type="scientific">Phaseolus angularis</name>
    <name type="common">Azuki bean</name>
    <name type="synonym">Vigna angularis</name>
    <dbReference type="NCBI Taxonomy" id="3914"/>
    <lineage>
        <taxon>Eukaryota</taxon>
        <taxon>Viridiplantae</taxon>
        <taxon>Streptophyta</taxon>
        <taxon>Embryophyta</taxon>
        <taxon>Tracheophyta</taxon>
        <taxon>Spermatophyta</taxon>
        <taxon>Magnoliopsida</taxon>
        <taxon>eudicotyledons</taxon>
        <taxon>Gunneridae</taxon>
        <taxon>Pentapetalae</taxon>
        <taxon>rosids</taxon>
        <taxon>fabids</taxon>
        <taxon>Fabales</taxon>
        <taxon>Fabaceae</taxon>
        <taxon>Papilionoideae</taxon>
        <taxon>50 kb inversion clade</taxon>
        <taxon>NPAAA clade</taxon>
        <taxon>indigoferoid/millettioid clade</taxon>
        <taxon>Phaseoleae</taxon>
        <taxon>Vigna</taxon>
    </lineage>
</organism>
<dbReference type="AlphaFoldDB" id="A0A0L9VKZ3"/>
<dbReference type="Proteomes" id="UP000053144">
    <property type="component" value="Chromosome 10"/>
</dbReference>
<gene>
    <name evidence="1" type="ORF">LR48_Vigan10g128600</name>
</gene>